<keyword evidence="3" id="KW-1185">Reference proteome</keyword>
<feature type="region of interest" description="Disordered" evidence="1">
    <location>
        <begin position="101"/>
        <end position="133"/>
    </location>
</feature>
<feature type="compositionally biased region" description="Basic residues" evidence="1">
    <location>
        <begin position="24"/>
        <end position="34"/>
    </location>
</feature>
<dbReference type="AlphaFoldDB" id="A0A5B7IT41"/>
<gene>
    <name evidence="2" type="ORF">E2C01_081911</name>
</gene>
<proteinExistence type="predicted"/>
<protein>
    <submittedName>
        <fullName evidence="2">Uncharacterized protein</fullName>
    </submittedName>
</protein>
<accession>A0A5B7IT41</accession>
<comment type="caution">
    <text evidence="2">The sequence shown here is derived from an EMBL/GenBank/DDBJ whole genome shotgun (WGS) entry which is preliminary data.</text>
</comment>
<evidence type="ECO:0000256" key="1">
    <source>
        <dbReference type="SAM" id="MobiDB-lite"/>
    </source>
</evidence>
<dbReference type="Proteomes" id="UP000324222">
    <property type="component" value="Unassembled WGS sequence"/>
</dbReference>
<evidence type="ECO:0000313" key="3">
    <source>
        <dbReference type="Proteomes" id="UP000324222"/>
    </source>
</evidence>
<name>A0A5B7IT41_PORTR</name>
<organism evidence="2 3">
    <name type="scientific">Portunus trituberculatus</name>
    <name type="common">Swimming crab</name>
    <name type="synonym">Neptunus trituberculatus</name>
    <dbReference type="NCBI Taxonomy" id="210409"/>
    <lineage>
        <taxon>Eukaryota</taxon>
        <taxon>Metazoa</taxon>
        <taxon>Ecdysozoa</taxon>
        <taxon>Arthropoda</taxon>
        <taxon>Crustacea</taxon>
        <taxon>Multicrustacea</taxon>
        <taxon>Malacostraca</taxon>
        <taxon>Eumalacostraca</taxon>
        <taxon>Eucarida</taxon>
        <taxon>Decapoda</taxon>
        <taxon>Pleocyemata</taxon>
        <taxon>Brachyura</taxon>
        <taxon>Eubrachyura</taxon>
        <taxon>Portunoidea</taxon>
        <taxon>Portunidae</taxon>
        <taxon>Portuninae</taxon>
        <taxon>Portunus</taxon>
    </lineage>
</organism>
<feature type="region of interest" description="Disordered" evidence="1">
    <location>
        <begin position="1"/>
        <end position="65"/>
    </location>
</feature>
<sequence>MFGLYSMQAQRAKMSKTDHEKYASRRKLNKKQRKKMLEQQRNLRDRRRPASTEPNGAELGAYHQSPASCQRAGARRGSTCLSQASSVVSDYFPASRPRSPFTAFSCHGSPREPRGTSEDNQLQHQQGGGGETGMVTASLESLARLFSCVTVSKTRQHHRSCNPRAMQGLSARHGPPHCCNPVTPLKTPRPEGSTMRAQVFWSDLAWRAEGSVPAG</sequence>
<evidence type="ECO:0000313" key="2">
    <source>
        <dbReference type="EMBL" id="MPC87062.1"/>
    </source>
</evidence>
<dbReference type="EMBL" id="VSRR010073411">
    <property type="protein sequence ID" value="MPC87062.1"/>
    <property type="molecule type" value="Genomic_DNA"/>
</dbReference>
<reference evidence="2 3" key="1">
    <citation type="submission" date="2019-05" db="EMBL/GenBank/DDBJ databases">
        <title>Another draft genome of Portunus trituberculatus and its Hox gene families provides insights of decapod evolution.</title>
        <authorList>
            <person name="Jeong J.-H."/>
            <person name="Song I."/>
            <person name="Kim S."/>
            <person name="Choi T."/>
            <person name="Kim D."/>
            <person name="Ryu S."/>
            <person name="Kim W."/>
        </authorList>
    </citation>
    <scope>NUCLEOTIDE SEQUENCE [LARGE SCALE GENOMIC DNA]</scope>
    <source>
        <tissue evidence="2">Muscle</tissue>
    </source>
</reference>